<organism evidence="2 3">
    <name type="scientific">Leucocoprinus leucothites</name>
    <dbReference type="NCBI Taxonomy" id="201217"/>
    <lineage>
        <taxon>Eukaryota</taxon>
        <taxon>Fungi</taxon>
        <taxon>Dikarya</taxon>
        <taxon>Basidiomycota</taxon>
        <taxon>Agaricomycotina</taxon>
        <taxon>Agaricomycetes</taxon>
        <taxon>Agaricomycetidae</taxon>
        <taxon>Agaricales</taxon>
        <taxon>Agaricineae</taxon>
        <taxon>Agaricaceae</taxon>
        <taxon>Leucocoprinus</taxon>
    </lineage>
</organism>
<sequence>MPWAGWLSGAKQSLLTEGEGVIPTDRCNSHDERLGRTLDDHQPATVASATPRVMSVAVQPQHSQPENPRRQLHTSHSVATSSQPHEDSSYNSPYPDVFHHPAVVAYMTAHPRRTVPRFGLYLLLQTLGEVEGSFVLTLEEEPLARDMESTNTKRNQHCILRSKAVHSKFLQPVPFPTGSFARNIYSTPFFLPLHTCT</sequence>
<evidence type="ECO:0000256" key="1">
    <source>
        <dbReference type="SAM" id="MobiDB-lite"/>
    </source>
</evidence>
<reference evidence="2 3" key="1">
    <citation type="journal article" date="2020" name="ISME J.">
        <title>Uncovering the hidden diversity of litter-decomposition mechanisms in mushroom-forming fungi.</title>
        <authorList>
            <person name="Floudas D."/>
            <person name="Bentzer J."/>
            <person name="Ahren D."/>
            <person name="Johansson T."/>
            <person name="Persson P."/>
            <person name="Tunlid A."/>
        </authorList>
    </citation>
    <scope>NUCLEOTIDE SEQUENCE [LARGE SCALE GENOMIC DNA]</scope>
    <source>
        <strain evidence="2 3">CBS 146.42</strain>
    </source>
</reference>
<dbReference type="Proteomes" id="UP000559027">
    <property type="component" value="Unassembled WGS sequence"/>
</dbReference>
<feature type="region of interest" description="Disordered" evidence="1">
    <location>
        <begin position="58"/>
        <end position="94"/>
    </location>
</feature>
<dbReference type="EMBL" id="JAACJO010000010">
    <property type="protein sequence ID" value="KAF5353367.1"/>
    <property type="molecule type" value="Genomic_DNA"/>
</dbReference>
<keyword evidence="3" id="KW-1185">Reference proteome</keyword>
<evidence type="ECO:0000313" key="3">
    <source>
        <dbReference type="Proteomes" id="UP000559027"/>
    </source>
</evidence>
<dbReference type="AlphaFoldDB" id="A0A8H5FYF5"/>
<proteinExistence type="predicted"/>
<gene>
    <name evidence="2" type="ORF">D9756_007865</name>
</gene>
<comment type="caution">
    <text evidence="2">The sequence shown here is derived from an EMBL/GenBank/DDBJ whole genome shotgun (WGS) entry which is preliminary data.</text>
</comment>
<accession>A0A8H5FYF5</accession>
<protein>
    <submittedName>
        <fullName evidence="2">Uncharacterized protein</fullName>
    </submittedName>
</protein>
<name>A0A8H5FYF5_9AGAR</name>
<feature type="compositionally biased region" description="Polar residues" evidence="1">
    <location>
        <begin position="74"/>
        <end position="83"/>
    </location>
</feature>
<evidence type="ECO:0000313" key="2">
    <source>
        <dbReference type="EMBL" id="KAF5353367.1"/>
    </source>
</evidence>